<dbReference type="EMBL" id="JAIFTX010000003">
    <property type="protein sequence ID" value="MBX7289765.1"/>
    <property type="molecule type" value="Genomic_DNA"/>
</dbReference>
<dbReference type="InterPro" id="IPR000600">
    <property type="entry name" value="ROK"/>
</dbReference>
<dbReference type="Gene3D" id="3.30.420.40">
    <property type="match status" value="2"/>
</dbReference>
<dbReference type="GeneID" id="66301002"/>
<comment type="caution">
    <text evidence="2">The sequence shown here is derived from an EMBL/GenBank/DDBJ whole genome shotgun (WGS) entry which is preliminary data.</text>
</comment>
<dbReference type="Pfam" id="PF00480">
    <property type="entry name" value="ROK"/>
    <property type="match status" value="1"/>
</dbReference>
<accession>A0ABD4RF54</accession>
<reference evidence="2 3" key="1">
    <citation type="submission" date="2021-08" db="EMBL/GenBank/DDBJ databases">
        <title>Genome sequence analysis of Clostridium chauvoei strains of European origin and evaluation of typing options for outbreak investigations.</title>
        <authorList>
            <person name="Abdel-Glil M."/>
            <person name="Thomas P."/>
            <person name="Seyboldt C."/>
        </authorList>
    </citation>
    <scope>NUCLEOTIDE SEQUENCE [LARGE SCALE GENOMIC DNA]</scope>
    <source>
        <strain evidence="2 3">S0260-09</strain>
    </source>
</reference>
<dbReference type="AlphaFoldDB" id="A0ABD4RF54"/>
<evidence type="ECO:0000313" key="3">
    <source>
        <dbReference type="Proteomes" id="UP000775179"/>
    </source>
</evidence>
<gene>
    <name evidence="2" type="ORF">K4H94_01700</name>
</gene>
<sequence length="300" mass="32685">MNKYICIDVGGTSIKYGVLEENGNFILKDQIDTEAYKGGQNILEKIKLIVKKHKNNFDIKGIGISTAGMVDPNEGKIVYASNLIPNYIGVEIKKELEKEFNIRCEVENDVNCAGLGEMWLGSAKGCKSCVCLTIGTGIGGCIILNNSVLHGHSNSAGEVGYMNINGGEFQKLAATSALVRNVAKRNNINSKDINGKIIFDLAKKGDAICIEEIDKIVDILAVGVSNIVYVINPEVVVLGGGIMAQREYLKDRIDNALKTKLIESVYKNTRLEFAKGDNEAGMLGALFNLLQRNKKLLKEV</sequence>
<comment type="similarity">
    <text evidence="1">Belongs to the ROK (NagC/XylR) family.</text>
</comment>
<dbReference type="RefSeq" id="WP_021874991.1">
    <property type="nucleotide sequence ID" value="NZ_CP018624.1"/>
</dbReference>
<dbReference type="KEGG" id="cchv:BTM20_03935"/>
<evidence type="ECO:0000256" key="1">
    <source>
        <dbReference type="ARBA" id="ARBA00006479"/>
    </source>
</evidence>
<dbReference type="PANTHER" id="PTHR18964:SF165">
    <property type="entry name" value="BETA-GLUCOSIDE KINASE"/>
    <property type="match status" value="1"/>
</dbReference>
<evidence type="ECO:0000313" key="2">
    <source>
        <dbReference type="EMBL" id="MBX7289765.1"/>
    </source>
</evidence>
<dbReference type="PANTHER" id="PTHR18964">
    <property type="entry name" value="ROK (REPRESSOR, ORF, KINASE) FAMILY"/>
    <property type="match status" value="1"/>
</dbReference>
<protein>
    <submittedName>
        <fullName evidence="2">ROK family protein</fullName>
    </submittedName>
</protein>
<dbReference type="CDD" id="cd24068">
    <property type="entry name" value="ASKHA_NBD_ROK_FnNanK-like"/>
    <property type="match status" value="1"/>
</dbReference>
<name>A0ABD4RF54_9CLOT</name>
<dbReference type="InterPro" id="IPR043129">
    <property type="entry name" value="ATPase_NBD"/>
</dbReference>
<proteinExistence type="inferred from homology"/>
<dbReference type="SUPFAM" id="SSF53067">
    <property type="entry name" value="Actin-like ATPase domain"/>
    <property type="match status" value="1"/>
</dbReference>
<organism evidence="2 3">
    <name type="scientific">Clostridium chauvoei</name>
    <dbReference type="NCBI Taxonomy" id="46867"/>
    <lineage>
        <taxon>Bacteria</taxon>
        <taxon>Bacillati</taxon>
        <taxon>Bacillota</taxon>
        <taxon>Clostridia</taxon>
        <taxon>Eubacteriales</taxon>
        <taxon>Clostridiaceae</taxon>
        <taxon>Clostridium</taxon>
    </lineage>
</organism>
<dbReference type="Proteomes" id="UP000775179">
    <property type="component" value="Unassembled WGS sequence"/>
</dbReference>